<feature type="compositionally biased region" description="Polar residues" evidence="1">
    <location>
        <begin position="677"/>
        <end position="697"/>
    </location>
</feature>
<feature type="compositionally biased region" description="Polar residues" evidence="1">
    <location>
        <begin position="444"/>
        <end position="456"/>
    </location>
</feature>
<protein>
    <submittedName>
        <fullName evidence="3">Uncharacterized protein</fullName>
    </submittedName>
</protein>
<evidence type="ECO:0000313" key="4">
    <source>
        <dbReference type="Proteomes" id="UP000298327"/>
    </source>
</evidence>
<dbReference type="EMBL" id="SEOQ01000431">
    <property type="protein sequence ID" value="TFY63119.1"/>
    <property type="molecule type" value="Genomic_DNA"/>
</dbReference>
<keyword evidence="2" id="KW-0472">Membrane</keyword>
<dbReference type="AlphaFoldDB" id="A0A4Y9YQ02"/>
<keyword evidence="2" id="KW-1133">Transmembrane helix</keyword>
<feature type="region of interest" description="Disordered" evidence="1">
    <location>
        <begin position="402"/>
        <end position="462"/>
    </location>
</feature>
<feature type="transmembrane region" description="Helical" evidence="2">
    <location>
        <begin position="237"/>
        <end position="255"/>
    </location>
</feature>
<comment type="caution">
    <text evidence="3">The sequence shown here is derived from an EMBL/GenBank/DDBJ whole genome shotgun (WGS) entry which is preliminary data.</text>
</comment>
<keyword evidence="2" id="KW-0812">Transmembrane</keyword>
<dbReference type="Proteomes" id="UP000298327">
    <property type="component" value="Unassembled WGS sequence"/>
</dbReference>
<keyword evidence="4" id="KW-1185">Reference proteome</keyword>
<proteinExistence type="predicted"/>
<evidence type="ECO:0000256" key="1">
    <source>
        <dbReference type="SAM" id="MobiDB-lite"/>
    </source>
</evidence>
<accession>A0A4Y9YQ02</accession>
<dbReference type="OrthoDB" id="10622696at2759"/>
<feature type="region of interest" description="Disordered" evidence="1">
    <location>
        <begin position="630"/>
        <end position="712"/>
    </location>
</feature>
<feature type="compositionally biased region" description="Low complexity" evidence="1">
    <location>
        <begin position="52"/>
        <end position="73"/>
    </location>
</feature>
<evidence type="ECO:0000256" key="2">
    <source>
        <dbReference type="SAM" id="Phobius"/>
    </source>
</evidence>
<name>A0A4Y9YQ02_9AGAM</name>
<feature type="region of interest" description="Disordered" evidence="1">
    <location>
        <begin position="1"/>
        <end position="93"/>
    </location>
</feature>
<reference evidence="3 4" key="1">
    <citation type="submission" date="2019-02" db="EMBL/GenBank/DDBJ databases">
        <title>Genome sequencing of the rare red list fungi Dentipellis fragilis.</title>
        <authorList>
            <person name="Buettner E."/>
            <person name="Kellner H."/>
        </authorList>
    </citation>
    <scope>NUCLEOTIDE SEQUENCE [LARGE SCALE GENOMIC DNA]</scope>
    <source>
        <strain evidence="3 4">DSM 105465</strain>
    </source>
</reference>
<gene>
    <name evidence="3" type="ORF">EVG20_g6446</name>
</gene>
<organism evidence="3 4">
    <name type="scientific">Dentipellis fragilis</name>
    <dbReference type="NCBI Taxonomy" id="205917"/>
    <lineage>
        <taxon>Eukaryota</taxon>
        <taxon>Fungi</taxon>
        <taxon>Dikarya</taxon>
        <taxon>Basidiomycota</taxon>
        <taxon>Agaricomycotina</taxon>
        <taxon>Agaricomycetes</taxon>
        <taxon>Russulales</taxon>
        <taxon>Hericiaceae</taxon>
        <taxon>Dentipellis</taxon>
    </lineage>
</organism>
<sequence>MGTKNIRHRAEDGYSPSEAVKETYLPSLDNIASETAGPSRCKNMGTETDVRSTPPTSPASGSPSSTSPTSTTTFEDDSDEPSPTEQVHPISLDSLDTDFDEKVVDICDLLHAYTYDHVQSFSRHAIHRMQTYHNTLQDEFHRRISSQKAQFELRLEERLAEEAHVRRDLEAQVAAEKEQTASLVVSREQEREELVESRALVKGLEMLRRLERSERERRKSDYAETREELRRCRRSRFWYRAFFLIIFCVTLVAVLCDRGCLQDEVIVIDADISGFRIYSEGSPVEFTNMITKRRDSANKGRVLCKRKEVACDEAFERLPTESRPFFSINHPYEHHTRTRYRHNVSLEIEVSSILTHIDVPFGTDTNAEFTMDTKDAYQHSATIEVVEETSLRPHDSLPFESAELSKSTMDATDADQHTTPLAVPDPEDLGQSPASPPSAPGSLTVEQTSLPSSLHTSPEDVDGVVDRVHKHISDRIDETQRHVLAIIQQDRRALKDEFRQKLAAQKAQFEVALEERIAEGARVQRGLEEQVAAERKKTAEAISAQEEVQKVLAERCSQVEQLKKEFRLKQSTTDTRIRAFIVICTKLKEDLSFYLALSWILSLFLCAGILLYKHSKCEVEAPSGRAYRTDTNADRTMAGHQRVEGGDIEAVQEARLPPRDDTLLETAKQNQGEETKSQYSTPPTISSPLEPRQSPTLQPAKGSSIAKQGLSLPSDPVDASFLKLLDMCSDLGLYTSKRLHEIGDSAEEMISECRRTLDQENRQELESQKERFDLMLECRERSLQSQIAMERKNAAAATSSQREARVQLSRCRVQLEEVKEQNRLIPKRLIGFGETSRRR</sequence>
<evidence type="ECO:0000313" key="3">
    <source>
        <dbReference type="EMBL" id="TFY63119.1"/>
    </source>
</evidence>